<organism evidence="2 3">
    <name type="scientific">Alloiococcus otitis ATCC 51267</name>
    <dbReference type="NCBI Taxonomy" id="883081"/>
    <lineage>
        <taxon>Bacteria</taxon>
        <taxon>Bacillati</taxon>
        <taxon>Bacillota</taxon>
        <taxon>Bacilli</taxon>
        <taxon>Lactobacillales</taxon>
        <taxon>Carnobacteriaceae</taxon>
        <taxon>Alloiococcus</taxon>
    </lineage>
</organism>
<comment type="caution">
    <text evidence="2">The sequence shown here is derived from an EMBL/GenBank/DDBJ whole genome shotgun (WGS) entry which is preliminary data.</text>
</comment>
<accession>K9EXN0</accession>
<dbReference type="HOGENOM" id="CLU_2802912_0_0_9"/>
<evidence type="ECO:0000313" key="2">
    <source>
        <dbReference type="EMBL" id="EKU93985.1"/>
    </source>
</evidence>
<dbReference type="EMBL" id="AGXA01000007">
    <property type="protein sequence ID" value="EKU93985.1"/>
    <property type="molecule type" value="Genomic_DNA"/>
</dbReference>
<dbReference type="Gene3D" id="1.10.10.60">
    <property type="entry name" value="Homeodomain-like"/>
    <property type="match status" value="1"/>
</dbReference>
<keyword evidence="3" id="KW-1185">Reference proteome</keyword>
<proteinExistence type="predicted"/>
<protein>
    <recommendedName>
        <fullName evidence="1">Transposase IS30-like HTH domain-containing protein</fullName>
    </recommendedName>
</protein>
<dbReference type="Proteomes" id="UP000009875">
    <property type="component" value="Unassembled WGS sequence"/>
</dbReference>
<dbReference type="RefSeq" id="WP_003776957.1">
    <property type="nucleotide sequence ID" value="NZ_JH992957.1"/>
</dbReference>
<feature type="domain" description="Transposase IS30-like HTH" evidence="1">
    <location>
        <begin position="7"/>
        <end position="48"/>
    </location>
</feature>
<dbReference type="OrthoDB" id="2168138at2"/>
<evidence type="ECO:0000259" key="1">
    <source>
        <dbReference type="Pfam" id="PF13936"/>
    </source>
</evidence>
<dbReference type="STRING" id="883081.HMPREF9698_00465"/>
<sequence>MITHFPKGTHLTLAEIHKIEAYKAEGYANQQIAKLLGRCPQTIHNAIKTGSVPQKRQQKHYGKTYTY</sequence>
<evidence type="ECO:0000313" key="3">
    <source>
        <dbReference type="Proteomes" id="UP000009875"/>
    </source>
</evidence>
<gene>
    <name evidence="2" type="ORF">HMPREF9698_00465</name>
</gene>
<dbReference type="Pfam" id="PF13936">
    <property type="entry name" value="HTH_38"/>
    <property type="match status" value="1"/>
</dbReference>
<dbReference type="InterPro" id="IPR025246">
    <property type="entry name" value="IS30-like_HTH"/>
</dbReference>
<dbReference type="AlphaFoldDB" id="K9EXN0"/>
<dbReference type="eggNOG" id="COG2826">
    <property type="taxonomic scope" value="Bacteria"/>
</dbReference>
<name>K9EXN0_9LACT</name>
<reference evidence="2 3" key="1">
    <citation type="submission" date="2012-09" db="EMBL/GenBank/DDBJ databases">
        <title>The Genome Sequence of Alloiococcus otitis ATCC 51267.</title>
        <authorList>
            <consortium name="The Broad Institute Genome Sequencing Platform"/>
            <person name="Earl A."/>
            <person name="Ward D."/>
            <person name="Feldgarden M."/>
            <person name="Gevers D."/>
            <person name="Huys G."/>
            <person name="Walker B."/>
            <person name="Young S.K."/>
            <person name="Zeng Q."/>
            <person name="Gargeya S."/>
            <person name="Fitzgerald M."/>
            <person name="Haas B."/>
            <person name="Abouelleil A."/>
            <person name="Alvarado L."/>
            <person name="Arachchi H.M."/>
            <person name="Berlin A.M."/>
            <person name="Chapman S.B."/>
            <person name="Goldberg J."/>
            <person name="Griggs A."/>
            <person name="Gujja S."/>
            <person name="Hansen M."/>
            <person name="Howarth C."/>
            <person name="Imamovic A."/>
            <person name="Larimer J."/>
            <person name="McCowen C."/>
            <person name="Montmayeur A."/>
            <person name="Murphy C."/>
            <person name="Neiman D."/>
            <person name="Pearson M."/>
            <person name="Priest M."/>
            <person name="Roberts A."/>
            <person name="Saif S."/>
            <person name="Shea T."/>
            <person name="Sisk P."/>
            <person name="Sykes S."/>
            <person name="Wortman J."/>
            <person name="Nusbaum C."/>
            <person name="Birren B."/>
        </authorList>
    </citation>
    <scope>NUCLEOTIDE SEQUENCE [LARGE SCALE GENOMIC DNA]</scope>
    <source>
        <strain evidence="2 3">ATCC 51267</strain>
    </source>
</reference>